<comment type="caution">
    <text evidence="1">The sequence shown here is derived from an EMBL/GenBank/DDBJ whole genome shotgun (WGS) entry which is preliminary data.</text>
</comment>
<reference evidence="1" key="1">
    <citation type="journal article" date="2022" name="New Phytol.">
        <title>Evolutionary transition to the ectomycorrhizal habit in the genomes of a hyperdiverse lineage of mushroom-forming fungi.</title>
        <authorList>
            <person name="Looney B."/>
            <person name="Miyauchi S."/>
            <person name="Morin E."/>
            <person name="Drula E."/>
            <person name="Courty P.E."/>
            <person name="Kohler A."/>
            <person name="Kuo A."/>
            <person name="LaButti K."/>
            <person name="Pangilinan J."/>
            <person name="Lipzen A."/>
            <person name="Riley R."/>
            <person name="Andreopoulos W."/>
            <person name="He G."/>
            <person name="Johnson J."/>
            <person name="Nolan M."/>
            <person name="Tritt A."/>
            <person name="Barry K.W."/>
            <person name="Grigoriev I.V."/>
            <person name="Nagy L.G."/>
            <person name="Hibbett D."/>
            <person name="Henrissat B."/>
            <person name="Matheny P.B."/>
            <person name="Labbe J."/>
            <person name="Martin F.M."/>
        </authorList>
    </citation>
    <scope>NUCLEOTIDE SEQUENCE</scope>
    <source>
        <strain evidence="1">BPL690</strain>
    </source>
</reference>
<protein>
    <submittedName>
        <fullName evidence="1">Uncharacterized protein</fullName>
    </submittedName>
</protein>
<organism evidence="1 2">
    <name type="scientific">Multifurca ochricompacta</name>
    <dbReference type="NCBI Taxonomy" id="376703"/>
    <lineage>
        <taxon>Eukaryota</taxon>
        <taxon>Fungi</taxon>
        <taxon>Dikarya</taxon>
        <taxon>Basidiomycota</taxon>
        <taxon>Agaricomycotina</taxon>
        <taxon>Agaricomycetes</taxon>
        <taxon>Russulales</taxon>
        <taxon>Russulaceae</taxon>
        <taxon>Multifurca</taxon>
    </lineage>
</organism>
<proteinExistence type="predicted"/>
<dbReference type="Proteomes" id="UP001203297">
    <property type="component" value="Unassembled WGS sequence"/>
</dbReference>
<dbReference type="AlphaFoldDB" id="A0AAD4M445"/>
<dbReference type="EMBL" id="WTXG01000014">
    <property type="protein sequence ID" value="KAI0301539.1"/>
    <property type="molecule type" value="Genomic_DNA"/>
</dbReference>
<keyword evidence="2" id="KW-1185">Reference proteome</keyword>
<accession>A0AAD4M445</accession>
<evidence type="ECO:0000313" key="1">
    <source>
        <dbReference type="EMBL" id="KAI0301539.1"/>
    </source>
</evidence>
<evidence type="ECO:0000313" key="2">
    <source>
        <dbReference type="Proteomes" id="UP001203297"/>
    </source>
</evidence>
<sequence length="182" mass="20265">MRFIEGQLKKGSPCKNDIGPLKLYSPIPEILGTRRYFTEFSFLQIVLSTDEHLRELMIINGFRIFLGQILYCHKVSYTCCCTLHTKWSPPLLCGTTASSMPFVVNVPLLCAAAPNHIIIELGPNALKPFLFYFETAPPKPTGAHLGDGVFGISCQPLSEPLNIRRRGTTITPPPWDAVPAHR</sequence>
<gene>
    <name evidence="1" type="ORF">B0F90DRAFT_1717910</name>
</gene>
<name>A0AAD4M445_9AGAM</name>